<dbReference type="Pfam" id="PF04266">
    <property type="entry name" value="ASCH"/>
    <property type="match status" value="1"/>
</dbReference>
<accession>A0A3B0CDU0</accession>
<evidence type="ECO:0000313" key="3">
    <source>
        <dbReference type="Proteomes" id="UP000282311"/>
    </source>
</evidence>
<proteinExistence type="predicted"/>
<dbReference type="SUPFAM" id="SSF88697">
    <property type="entry name" value="PUA domain-like"/>
    <property type="match status" value="1"/>
</dbReference>
<dbReference type="Proteomes" id="UP000282311">
    <property type="component" value="Unassembled WGS sequence"/>
</dbReference>
<dbReference type="AlphaFoldDB" id="A0A3B0CDU0"/>
<sequence length="116" mass="13203">MNGLLIREPWIDLILDGHKSWEIRGSNTSIRGEIALIRSGSGLILGTVQLVDSLKLDLDTYRESGELHHVPPHKCQTLPYTNTHAWVLRDPVRWPEPRPYKHPSGAVIWVKLGREP</sequence>
<dbReference type="Gene3D" id="2.30.130.30">
    <property type="entry name" value="Hypothetical protein"/>
    <property type="match status" value="1"/>
</dbReference>
<dbReference type="InterPro" id="IPR007374">
    <property type="entry name" value="ASCH_domain"/>
</dbReference>
<evidence type="ECO:0000313" key="2">
    <source>
        <dbReference type="EMBL" id="RKN83973.1"/>
    </source>
</evidence>
<protein>
    <submittedName>
        <fullName evidence="2">ASCH domain-containing protein</fullName>
    </submittedName>
</protein>
<dbReference type="OrthoDB" id="359066at2"/>
<name>A0A3B0CDU0_9BACL</name>
<keyword evidence="3" id="KW-1185">Reference proteome</keyword>
<dbReference type="RefSeq" id="WP_120748137.1">
    <property type="nucleotide sequence ID" value="NZ_RBAH01000010.1"/>
</dbReference>
<dbReference type="InterPro" id="IPR015947">
    <property type="entry name" value="PUA-like_sf"/>
</dbReference>
<feature type="domain" description="ASCH" evidence="1">
    <location>
        <begin position="6"/>
        <end position="56"/>
    </location>
</feature>
<comment type="caution">
    <text evidence="2">The sequence shown here is derived from an EMBL/GenBank/DDBJ whole genome shotgun (WGS) entry which is preliminary data.</text>
</comment>
<gene>
    <name evidence="2" type="ORF">D7M11_15450</name>
</gene>
<reference evidence="2 3" key="1">
    <citation type="journal article" date="2007" name="Int. J. Syst. Evol. Microbiol.">
        <title>Paenibacillus ginsengarvi sp. nov., isolated from soil from ginseng cultivation.</title>
        <authorList>
            <person name="Yoon M.H."/>
            <person name="Ten L.N."/>
            <person name="Im W.T."/>
        </authorList>
    </citation>
    <scope>NUCLEOTIDE SEQUENCE [LARGE SCALE GENOMIC DNA]</scope>
    <source>
        <strain evidence="2 3">KCTC 13059</strain>
    </source>
</reference>
<evidence type="ECO:0000259" key="1">
    <source>
        <dbReference type="Pfam" id="PF04266"/>
    </source>
</evidence>
<dbReference type="EMBL" id="RBAH01000010">
    <property type="protein sequence ID" value="RKN83973.1"/>
    <property type="molecule type" value="Genomic_DNA"/>
</dbReference>
<organism evidence="2 3">
    <name type="scientific">Paenibacillus ginsengarvi</name>
    <dbReference type="NCBI Taxonomy" id="400777"/>
    <lineage>
        <taxon>Bacteria</taxon>
        <taxon>Bacillati</taxon>
        <taxon>Bacillota</taxon>
        <taxon>Bacilli</taxon>
        <taxon>Bacillales</taxon>
        <taxon>Paenibacillaceae</taxon>
        <taxon>Paenibacillus</taxon>
    </lineage>
</organism>